<accession>A0A7W7QLS8</accession>
<keyword evidence="1" id="KW-0732">Signal</keyword>
<gene>
    <name evidence="3" type="ORF">FHS44_002531</name>
</gene>
<evidence type="ECO:0000256" key="1">
    <source>
        <dbReference type="SAM" id="SignalP"/>
    </source>
</evidence>
<feature type="signal peptide" evidence="1">
    <location>
        <begin position="1"/>
        <end position="27"/>
    </location>
</feature>
<keyword evidence="4" id="KW-1185">Reference proteome</keyword>
<reference evidence="3 4" key="1">
    <citation type="submission" date="2020-08" db="EMBL/GenBank/DDBJ databases">
        <title>Genomic Encyclopedia of Type Strains, Phase III (KMG-III): the genomes of soil and plant-associated and newly described type strains.</title>
        <authorList>
            <person name="Whitman W."/>
        </authorList>
    </citation>
    <scope>NUCLEOTIDE SEQUENCE [LARGE SCALE GENOMIC DNA]</scope>
    <source>
        <strain evidence="3 4">CECT 8840</strain>
    </source>
</reference>
<dbReference type="NCBIfam" id="NF006006">
    <property type="entry name" value="PRK08137.1"/>
    <property type="match status" value="1"/>
</dbReference>
<proteinExistence type="predicted"/>
<feature type="chain" id="PRO_5030660494" evidence="1">
    <location>
        <begin position="28"/>
        <end position="533"/>
    </location>
</feature>
<dbReference type="Gene3D" id="3.90.1300.10">
    <property type="entry name" value="Amidase signature (AS) domain"/>
    <property type="match status" value="1"/>
</dbReference>
<dbReference type="RefSeq" id="WP_184714107.1">
    <property type="nucleotide sequence ID" value="NZ_JACHJP010000002.1"/>
</dbReference>
<protein>
    <submittedName>
        <fullName evidence="3">Amidase</fullName>
        <ecNumber evidence="3">3.5.1.4</ecNumber>
    </submittedName>
</protein>
<organism evidence="3 4">
    <name type="scientific">Streptosporangium saharense</name>
    <dbReference type="NCBI Taxonomy" id="1706840"/>
    <lineage>
        <taxon>Bacteria</taxon>
        <taxon>Bacillati</taxon>
        <taxon>Actinomycetota</taxon>
        <taxon>Actinomycetes</taxon>
        <taxon>Streptosporangiales</taxon>
        <taxon>Streptosporangiaceae</taxon>
        <taxon>Streptosporangium</taxon>
    </lineage>
</organism>
<comment type="caution">
    <text evidence="3">The sequence shown here is derived from an EMBL/GenBank/DDBJ whole genome shotgun (WGS) entry which is preliminary data.</text>
</comment>
<dbReference type="InterPro" id="IPR023631">
    <property type="entry name" value="Amidase_dom"/>
</dbReference>
<dbReference type="PANTHER" id="PTHR42678:SF34">
    <property type="entry name" value="OS04G0183300 PROTEIN"/>
    <property type="match status" value="1"/>
</dbReference>
<dbReference type="PANTHER" id="PTHR42678">
    <property type="entry name" value="AMIDASE"/>
    <property type="match status" value="1"/>
</dbReference>
<evidence type="ECO:0000259" key="2">
    <source>
        <dbReference type="Pfam" id="PF01425"/>
    </source>
</evidence>
<dbReference type="SUPFAM" id="SSF75304">
    <property type="entry name" value="Amidase signature (AS) enzymes"/>
    <property type="match status" value="1"/>
</dbReference>
<dbReference type="InterPro" id="IPR036928">
    <property type="entry name" value="AS_sf"/>
</dbReference>
<keyword evidence="3" id="KW-0378">Hydrolase</keyword>
<evidence type="ECO:0000313" key="3">
    <source>
        <dbReference type="EMBL" id="MBB4915446.1"/>
    </source>
</evidence>
<sequence length="533" mass="56271">MTLTHSARWLVAATLVAGLSVAAPVHAQETQARAQRNTVLRGLDLDRATVLDMQRAMNQGRFDSVGLTRFYLDRIRTVDPLLHAVIATNPAALREAKESDLRRRQGARGPLEGIPVLLKDNIAASGRATAGSLALVGARPARDAFLVQRLRAAGAVILGKTNLSEWANFRSSPSSSGWSAVGGQTNNPYVLDRNPCGSSSGSGVAAAASLAAVTVGTETDGSIVCPAGINGVVGIKPTLGLVSRAGVVPLSLAQDTAGPLTRNVTDAAAVLSVIQGVDPRDPATVAGGDRDYLRALRPDALKGRRIGVWRSAAGNNREVLATLDAAVATLRARGATVVDNLELTDTAEAAELEFPALTTEFKHDINAYLADTPGQHPKDLAGLIEFNKKHASTELRYFGQELFEQSQATSGDLNDFEYRAAREKATSLSRESIDSLIAAKRLDAVLAPTNNGAWLTSLTKGDDFTDFVATSTPSAIAGYPAITVPGGYAKNVLPLGVTFFGGRFSERTLIAIGYAFEQAGRVRKPPTYLRTLP</sequence>
<dbReference type="GO" id="GO:0004040">
    <property type="term" value="F:amidase activity"/>
    <property type="evidence" value="ECO:0007669"/>
    <property type="project" value="UniProtKB-EC"/>
</dbReference>
<dbReference type="Proteomes" id="UP000552644">
    <property type="component" value="Unassembled WGS sequence"/>
</dbReference>
<evidence type="ECO:0000313" key="4">
    <source>
        <dbReference type="Proteomes" id="UP000552644"/>
    </source>
</evidence>
<dbReference type="Pfam" id="PF01425">
    <property type="entry name" value="Amidase"/>
    <property type="match status" value="1"/>
</dbReference>
<feature type="domain" description="Amidase" evidence="2">
    <location>
        <begin position="67"/>
        <end position="509"/>
    </location>
</feature>
<dbReference type="AlphaFoldDB" id="A0A7W7QLS8"/>
<name>A0A7W7QLS8_9ACTN</name>
<dbReference type="EMBL" id="JACHJP010000002">
    <property type="protein sequence ID" value="MBB4915446.1"/>
    <property type="molecule type" value="Genomic_DNA"/>
</dbReference>
<dbReference type="EC" id="3.5.1.4" evidence="3"/>